<gene>
    <name evidence="1" type="ORF">VP01_11404g1</name>
</gene>
<dbReference type="AlphaFoldDB" id="A0A0L6VS65"/>
<dbReference type="VEuPathDB" id="FungiDB:VP01_11404g1"/>
<organism evidence="1 2">
    <name type="scientific">Puccinia sorghi</name>
    <dbReference type="NCBI Taxonomy" id="27349"/>
    <lineage>
        <taxon>Eukaryota</taxon>
        <taxon>Fungi</taxon>
        <taxon>Dikarya</taxon>
        <taxon>Basidiomycota</taxon>
        <taxon>Pucciniomycotina</taxon>
        <taxon>Pucciniomycetes</taxon>
        <taxon>Pucciniales</taxon>
        <taxon>Pucciniaceae</taxon>
        <taxon>Puccinia</taxon>
    </lineage>
</organism>
<evidence type="ECO:0000313" key="1">
    <source>
        <dbReference type="EMBL" id="KNZ63462.1"/>
    </source>
</evidence>
<reference evidence="1 2" key="1">
    <citation type="submission" date="2015-08" db="EMBL/GenBank/DDBJ databases">
        <title>Next Generation Sequencing and Analysis of the Genome of Puccinia sorghi L Schw, the Causal Agent of Maize Common Rust.</title>
        <authorList>
            <person name="Rochi L."/>
            <person name="Burguener G."/>
            <person name="Darino M."/>
            <person name="Turjanski A."/>
            <person name="Kreff E."/>
            <person name="Dieguez M.J."/>
            <person name="Sacco F."/>
        </authorList>
    </citation>
    <scope>NUCLEOTIDE SEQUENCE [LARGE SCALE GENOMIC DNA]</scope>
    <source>
        <strain evidence="1 2">RO10H11247</strain>
    </source>
</reference>
<dbReference type="Proteomes" id="UP000037035">
    <property type="component" value="Unassembled WGS sequence"/>
</dbReference>
<sequence>MLSAAAAAAETCCHPFAYKNPHNNDIGKEFHQSPGKSLMYAKSRALVESGADLKIIPKEVALKLELPTREIRMNIMLIGGHSSPVDAANFFIVQVKVYTVLVQPFLADQKVCLEWSHSRGEILSYEIWDVLR</sequence>
<dbReference type="OrthoDB" id="5535068at2759"/>
<proteinExistence type="predicted"/>
<evidence type="ECO:0000313" key="2">
    <source>
        <dbReference type="Proteomes" id="UP000037035"/>
    </source>
</evidence>
<keyword evidence="2" id="KW-1185">Reference proteome</keyword>
<comment type="caution">
    <text evidence="1">The sequence shown here is derived from an EMBL/GenBank/DDBJ whole genome shotgun (WGS) entry which is preliminary data.</text>
</comment>
<dbReference type="EMBL" id="LAVV01001560">
    <property type="protein sequence ID" value="KNZ63462.1"/>
    <property type="molecule type" value="Genomic_DNA"/>
</dbReference>
<protein>
    <submittedName>
        <fullName evidence="1">Uncharacterized protein</fullName>
    </submittedName>
</protein>
<name>A0A0L6VS65_9BASI</name>
<accession>A0A0L6VS65</accession>